<keyword evidence="4" id="KW-1185">Reference proteome</keyword>
<organism evidence="4">
    <name type="scientific">Salpingoeca rosetta (strain ATCC 50818 / BSB-021)</name>
    <dbReference type="NCBI Taxonomy" id="946362"/>
    <lineage>
        <taxon>Eukaryota</taxon>
        <taxon>Choanoflagellata</taxon>
        <taxon>Craspedida</taxon>
        <taxon>Salpingoecidae</taxon>
        <taxon>Salpingoeca</taxon>
    </lineage>
</organism>
<feature type="transmembrane region" description="Helical" evidence="2">
    <location>
        <begin position="501"/>
        <end position="522"/>
    </location>
</feature>
<feature type="region of interest" description="Disordered" evidence="1">
    <location>
        <begin position="127"/>
        <end position="155"/>
    </location>
</feature>
<feature type="transmembrane region" description="Helical" evidence="2">
    <location>
        <begin position="255"/>
        <end position="276"/>
    </location>
</feature>
<dbReference type="InterPro" id="IPR050327">
    <property type="entry name" value="Proton-linked_MCT"/>
</dbReference>
<evidence type="ECO:0008006" key="5">
    <source>
        <dbReference type="Google" id="ProtNLM"/>
    </source>
</evidence>
<proteinExistence type="predicted"/>
<protein>
    <recommendedName>
        <fullName evidence="5">Major facilitator superfamily (MFS) profile domain-containing protein</fullName>
    </recommendedName>
</protein>
<reference evidence="3" key="1">
    <citation type="submission" date="2009-08" db="EMBL/GenBank/DDBJ databases">
        <title>Annotation of Salpingoeca rosetta.</title>
        <authorList>
            <consortium name="The Broad Institute Genome Sequencing Platform"/>
            <person name="Russ C."/>
            <person name="Cuomo C."/>
            <person name="Burger G."/>
            <person name="Gray M.W."/>
            <person name="Holland P.W.H."/>
            <person name="King N."/>
            <person name="Lang F.B.F."/>
            <person name="Roger A.J."/>
            <person name="Ruiz-Trillo I."/>
            <person name="Young S.K."/>
            <person name="Zeng Q."/>
            <person name="Gargeya S."/>
            <person name="Alvarado L."/>
            <person name="Berlin A."/>
            <person name="Chapman S.B."/>
            <person name="Chen Z."/>
            <person name="Freedman E."/>
            <person name="Gellesch M."/>
            <person name="Goldberg J."/>
            <person name="Griggs A."/>
            <person name="Gujja S."/>
            <person name="Heilman E."/>
            <person name="Heiman D."/>
            <person name="Howarth C."/>
            <person name="Mehta T."/>
            <person name="Neiman D."/>
            <person name="Pearson M."/>
            <person name="Roberts A."/>
            <person name="Saif S."/>
            <person name="Shea T."/>
            <person name="Shenoy N."/>
            <person name="Sisk P."/>
            <person name="Stolte C."/>
            <person name="Sykes S."/>
            <person name="White J."/>
            <person name="Yandava C."/>
            <person name="Haas B."/>
            <person name="Nusbaum C."/>
            <person name="Birren B."/>
        </authorList>
    </citation>
    <scope>NUCLEOTIDE SEQUENCE [LARGE SCALE GENOMIC DNA]</scope>
    <source>
        <strain evidence="3">ATCC 50818</strain>
    </source>
</reference>
<keyword evidence="2" id="KW-0812">Transmembrane</keyword>
<feature type="transmembrane region" description="Helical" evidence="2">
    <location>
        <begin position="408"/>
        <end position="426"/>
    </location>
</feature>
<name>F2U8U1_SALR5</name>
<evidence type="ECO:0000313" key="3">
    <source>
        <dbReference type="EMBL" id="EGD72799.1"/>
    </source>
</evidence>
<evidence type="ECO:0000313" key="4">
    <source>
        <dbReference type="Proteomes" id="UP000007799"/>
    </source>
</evidence>
<feature type="transmembrane region" description="Helical" evidence="2">
    <location>
        <begin position="222"/>
        <end position="243"/>
    </location>
</feature>
<dbReference type="KEGG" id="sre:PTSG_04526"/>
<dbReference type="eggNOG" id="ENOG502QWCG">
    <property type="taxonomic scope" value="Eukaryota"/>
</dbReference>
<dbReference type="InterPro" id="IPR011701">
    <property type="entry name" value="MFS"/>
</dbReference>
<feature type="transmembrane region" description="Helical" evidence="2">
    <location>
        <begin position="543"/>
        <end position="561"/>
    </location>
</feature>
<feature type="transmembrane region" description="Helical" evidence="2">
    <location>
        <begin position="317"/>
        <end position="338"/>
    </location>
</feature>
<feature type="transmembrane region" description="Helical" evidence="2">
    <location>
        <begin position="473"/>
        <end position="495"/>
    </location>
</feature>
<dbReference type="AlphaFoldDB" id="F2U8U1"/>
<dbReference type="Pfam" id="PF07690">
    <property type="entry name" value="MFS_1"/>
    <property type="match status" value="1"/>
</dbReference>
<dbReference type="EMBL" id="GL832964">
    <property type="protein sequence ID" value="EGD72799.1"/>
    <property type="molecule type" value="Genomic_DNA"/>
</dbReference>
<sequence length="628" mass="65588">MAVAGCLVCRKAATAAQHVFLGQAGRGSSKGFVSLRKQAMRDVTSTKERNTCVHHTSTDATRHDECPLPRAKASSIMNAESSAFASTPALPPFLTSLVPGLGSPLEWTHMQSPFLLSTRGYSTSSRMLAPKKASDSDDDAAAAAAHEGEVADTTEAKPLSGWRRFLSVDRIQAPASFNRWLLVPPAVAAHLALGSVYAWSILNNSLTRNIGVVGSAADDWTLSEVVPIFSVICGVHGLSAALLGKWQERVGPRHAGVIGALTFGAGFALGGVGVHMHSLSTAFASGILIGAGMGLSYVPPVATLLRWFPDRRGLATGLTIMGFGGGAIFASMAMTNLIKVFQEKPTYIGSLSEVDVITSNGRKLADVSGVMEEVVVATDKIIYRLPFSDLAEGVYLAGTGSTGVTQTLVTLGAVYASVLLGASLIYRLPPANFAPVTASKDGKVASGPTPKGPVTKGNVHINDVMKTPQFWQIWLSFGAVASTGMGVLSIANTMIMEIFELSLPQIVSLSFASTFVMALSAANLSGRVGWAAVSDYIGRKSTYTIFTGLSVPLYLSLPFFIESATAAPSIAPLVGFYGTTMLIISLFGGAYSTTPAYEADIFGTKFVGATHGRMLSASAVGGLVGSQC</sequence>
<dbReference type="OMA" id="FLTHMCI"/>
<accession>F2U8U1</accession>
<dbReference type="Proteomes" id="UP000007799">
    <property type="component" value="Unassembled WGS sequence"/>
</dbReference>
<dbReference type="CDD" id="cd17353">
    <property type="entry name" value="MFS_OFA_like"/>
    <property type="match status" value="1"/>
</dbReference>
<dbReference type="OrthoDB" id="410267at2759"/>
<keyword evidence="2" id="KW-0472">Membrane</keyword>
<dbReference type="Gene3D" id="1.20.1250.20">
    <property type="entry name" value="MFS general substrate transporter like domains"/>
    <property type="match status" value="2"/>
</dbReference>
<feature type="transmembrane region" description="Helical" evidence="2">
    <location>
        <begin position="180"/>
        <end position="202"/>
    </location>
</feature>
<keyword evidence="2" id="KW-1133">Transmembrane helix</keyword>
<dbReference type="GO" id="GO:0022857">
    <property type="term" value="F:transmembrane transporter activity"/>
    <property type="evidence" value="ECO:0007669"/>
    <property type="project" value="InterPro"/>
</dbReference>
<dbReference type="InParanoid" id="F2U8U1"/>
<dbReference type="GeneID" id="16075205"/>
<gene>
    <name evidence="3" type="ORF">PTSG_04526</name>
</gene>
<evidence type="ECO:0000256" key="1">
    <source>
        <dbReference type="SAM" id="MobiDB-lite"/>
    </source>
</evidence>
<feature type="transmembrane region" description="Helical" evidence="2">
    <location>
        <begin position="573"/>
        <end position="591"/>
    </location>
</feature>
<feature type="region of interest" description="Disordered" evidence="1">
    <location>
        <begin position="46"/>
        <end position="66"/>
    </location>
</feature>
<dbReference type="PANTHER" id="PTHR11360:SF317">
    <property type="entry name" value="MAJOR FACILITATOR SUPERFAMILY (MFS) PROFILE DOMAIN-CONTAINING PROTEIN-RELATED"/>
    <property type="match status" value="1"/>
</dbReference>
<feature type="transmembrane region" description="Helical" evidence="2">
    <location>
        <begin position="282"/>
        <end position="305"/>
    </location>
</feature>
<dbReference type="RefSeq" id="XP_004994622.1">
    <property type="nucleotide sequence ID" value="XM_004994565.1"/>
</dbReference>
<dbReference type="PANTHER" id="PTHR11360">
    <property type="entry name" value="MONOCARBOXYLATE TRANSPORTER"/>
    <property type="match status" value="1"/>
</dbReference>
<dbReference type="SUPFAM" id="SSF103473">
    <property type="entry name" value="MFS general substrate transporter"/>
    <property type="match status" value="1"/>
</dbReference>
<dbReference type="InterPro" id="IPR036259">
    <property type="entry name" value="MFS_trans_sf"/>
</dbReference>
<evidence type="ECO:0000256" key="2">
    <source>
        <dbReference type="SAM" id="Phobius"/>
    </source>
</evidence>